<dbReference type="PANTHER" id="PTHR31973:SF199">
    <property type="entry name" value="SWIM-TYPE DOMAIN-CONTAINING PROTEIN"/>
    <property type="match status" value="1"/>
</dbReference>
<name>A0A6A1VTE5_9ROSI</name>
<evidence type="ECO:0000313" key="3">
    <source>
        <dbReference type="Proteomes" id="UP000516437"/>
    </source>
</evidence>
<sequence length="205" mass="23401">MHHKNNKLESKFTAVRYVEHIRDDPNMPPSSLGDQYKYVCDYAEAVYKWNPGSWVKIERNGDPFQSIYVRLDGPKCGILAGCRPVICFDDCYLKGSFGGQLLVVVAKDLNDDMYPLAYAVVEVKRRSSWTWFIELLIRDGLQEALEQLVPNNEQRLCVKHLHANLKSNGWRGKSVKDALWSAARACTLSGFERSMAELERVDVEA</sequence>
<gene>
    <name evidence="2" type="ORF">CJ030_MR4G005808</name>
</gene>
<reference evidence="2 3" key="1">
    <citation type="journal article" date="2019" name="Plant Biotechnol. J.">
        <title>The red bayberry genome and genetic basis of sex determination.</title>
        <authorList>
            <person name="Jia H.M."/>
            <person name="Jia H.J."/>
            <person name="Cai Q.L."/>
            <person name="Wang Y."/>
            <person name="Zhao H.B."/>
            <person name="Yang W.F."/>
            <person name="Wang G.Y."/>
            <person name="Li Y.H."/>
            <person name="Zhan D.L."/>
            <person name="Shen Y.T."/>
            <person name="Niu Q.F."/>
            <person name="Chang L."/>
            <person name="Qiu J."/>
            <person name="Zhao L."/>
            <person name="Xie H.B."/>
            <person name="Fu W.Y."/>
            <person name="Jin J."/>
            <person name="Li X.W."/>
            <person name="Jiao Y."/>
            <person name="Zhou C.C."/>
            <person name="Tu T."/>
            <person name="Chai C.Y."/>
            <person name="Gao J.L."/>
            <person name="Fan L.J."/>
            <person name="van de Weg E."/>
            <person name="Wang J.Y."/>
            <person name="Gao Z.S."/>
        </authorList>
    </citation>
    <scope>NUCLEOTIDE SEQUENCE [LARGE SCALE GENOMIC DNA]</scope>
    <source>
        <tissue evidence="2">Leaves</tissue>
    </source>
</reference>
<protein>
    <recommendedName>
        <fullName evidence="1">MULE transposase domain-containing protein</fullName>
    </recommendedName>
</protein>
<evidence type="ECO:0000313" key="2">
    <source>
        <dbReference type="EMBL" id="KAB1216242.1"/>
    </source>
</evidence>
<dbReference type="EMBL" id="RXIC02000022">
    <property type="protein sequence ID" value="KAB1216242.1"/>
    <property type="molecule type" value="Genomic_DNA"/>
</dbReference>
<dbReference type="Pfam" id="PF10551">
    <property type="entry name" value="MULE"/>
    <property type="match status" value="1"/>
</dbReference>
<accession>A0A6A1VTE5</accession>
<dbReference type="Proteomes" id="UP000516437">
    <property type="component" value="Chromosome 4"/>
</dbReference>
<comment type="caution">
    <text evidence="2">The sequence shown here is derived from an EMBL/GenBank/DDBJ whole genome shotgun (WGS) entry which is preliminary data.</text>
</comment>
<organism evidence="2 3">
    <name type="scientific">Morella rubra</name>
    <name type="common">Chinese bayberry</name>
    <dbReference type="NCBI Taxonomy" id="262757"/>
    <lineage>
        <taxon>Eukaryota</taxon>
        <taxon>Viridiplantae</taxon>
        <taxon>Streptophyta</taxon>
        <taxon>Embryophyta</taxon>
        <taxon>Tracheophyta</taxon>
        <taxon>Spermatophyta</taxon>
        <taxon>Magnoliopsida</taxon>
        <taxon>eudicotyledons</taxon>
        <taxon>Gunneridae</taxon>
        <taxon>Pentapetalae</taxon>
        <taxon>rosids</taxon>
        <taxon>fabids</taxon>
        <taxon>Fagales</taxon>
        <taxon>Myricaceae</taxon>
        <taxon>Morella</taxon>
    </lineage>
</organism>
<feature type="domain" description="MULE transposase" evidence="1">
    <location>
        <begin position="85"/>
        <end position="134"/>
    </location>
</feature>
<evidence type="ECO:0000259" key="1">
    <source>
        <dbReference type="Pfam" id="PF10551"/>
    </source>
</evidence>
<keyword evidence="3" id="KW-1185">Reference proteome</keyword>
<dbReference type="InterPro" id="IPR018289">
    <property type="entry name" value="MULE_transposase_dom"/>
</dbReference>
<proteinExistence type="predicted"/>
<dbReference type="OrthoDB" id="1918246at2759"/>
<dbReference type="AlphaFoldDB" id="A0A6A1VTE5"/>
<dbReference type="PANTHER" id="PTHR31973">
    <property type="entry name" value="POLYPROTEIN, PUTATIVE-RELATED"/>
    <property type="match status" value="1"/>
</dbReference>